<proteinExistence type="predicted"/>
<dbReference type="InterPro" id="IPR001509">
    <property type="entry name" value="Epimerase_deHydtase"/>
</dbReference>
<dbReference type="InterPro" id="IPR036291">
    <property type="entry name" value="NAD(P)-bd_dom_sf"/>
</dbReference>
<dbReference type="InterPro" id="IPR050177">
    <property type="entry name" value="Lipid_A_modif_metabolic_enz"/>
</dbReference>
<dbReference type="EMBL" id="JAVQLW010000002">
    <property type="protein sequence ID" value="MDS9469133.1"/>
    <property type="molecule type" value="Genomic_DNA"/>
</dbReference>
<gene>
    <name evidence="2" type="ORF">RGQ15_16330</name>
</gene>
<dbReference type="PANTHER" id="PTHR43245">
    <property type="entry name" value="BIFUNCTIONAL POLYMYXIN RESISTANCE PROTEIN ARNA"/>
    <property type="match status" value="1"/>
</dbReference>
<dbReference type="SUPFAM" id="SSF51735">
    <property type="entry name" value="NAD(P)-binding Rossmann-fold domains"/>
    <property type="match status" value="1"/>
</dbReference>
<reference evidence="3" key="1">
    <citation type="submission" date="2023-07" db="EMBL/GenBank/DDBJ databases">
        <title>Paracoccus sp. MBLB3053 whole genome sequence.</title>
        <authorList>
            <person name="Hwang C.Y."/>
            <person name="Cho E.-S."/>
            <person name="Seo M.-J."/>
        </authorList>
    </citation>
    <scope>NUCLEOTIDE SEQUENCE [LARGE SCALE GENOMIC DNA]</scope>
    <source>
        <strain evidence="3">MBLB3053</strain>
    </source>
</reference>
<comment type="caution">
    <text evidence="2">The sequence shown here is derived from an EMBL/GenBank/DDBJ whole genome shotgun (WGS) entry which is preliminary data.</text>
</comment>
<organism evidence="2 3">
    <name type="scientific">Paracoccus aurantius</name>
    <dbReference type="NCBI Taxonomy" id="3073814"/>
    <lineage>
        <taxon>Bacteria</taxon>
        <taxon>Pseudomonadati</taxon>
        <taxon>Pseudomonadota</taxon>
        <taxon>Alphaproteobacteria</taxon>
        <taxon>Rhodobacterales</taxon>
        <taxon>Paracoccaceae</taxon>
        <taxon>Paracoccus</taxon>
    </lineage>
</organism>
<protein>
    <submittedName>
        <fullName evidence="2">NAD-dependent epimerase/dehydratase family protein</fullName>
    </submittedName>
</protein>
<feature type="domain" description="NAD-dependent epimerase/dehydratase" evidence="1">
    <location>
        <begin position="7"/>
        <end position="239"/>
    </location>
</feature>
<evidence type="ECO:0000313" key="2">
    <source>
        <dbReference type="EMBL" id="MDS9469133.1"/>
    </source>
</evidence>
<sequence length="311" mass="33293">MTAKSPILVIGGSGFIGRYLVEALLTAGHEVRTLDLGPGRVSHPDLTHWSGSFLQQELLHEAMTGVGTVYHLAATAMPREANMNPPRDCAENVVGTLGILEMALTRGVGRLVFTSSGGTVYGPTEVVPIPEDHATFPINAYGVSKLACEKYLRLYDGRGDGVPLSTLSLRIANPYGPYQNTRKAQGALTTFAAMAVRGETIQIWGDGSVERDFIHVRDVARAIVTAGDSAVSGTEINIGSGQGTSLNRLLELIEASLGHAVSRDYLPGRSIDVPRNYLDITRARTELGWSPEVDLAAGISELLTHFRETIG</sequence>
<dbReference type="Gene3D" id="3.40.50.720">
    <property type="entry name" value="NAD(P)-binding Rossmann-like Domain"/>
    <property type="match status" value="1"/>
</dbReference>
<accession>A0ABU2HVQ7</accession>
<name>A0ABU2HVQ7_9RHOB</name>
<dbReference type="Proteomes" id="UP001269144">
    <property type="component" value="Unassembled WGS sequence"/>
</dbReference>
<dbReference type="Pfam" id="PF01370">
    <property type="entry name" value="Epimerase"/>
    <property type="match status" value="1"/>
</dbReference>
<dbReference type="PANTHER" id="PTHR43245:SF13">
    <property type="entry name" value="UDP-D-APIOSE_UDP-D-XYLOSE SYNTHASE 2"/>
    <property type="match status" value="1"/>
</dbReference>
<evidence type="ECO:0000259" key="1">
    <source>
        <dbReference type="Pfam" id="PF01370"/>
    </source>
</evidence>
<keyword evidence="3" id="KW-1185">Reference proteome</keyword>
<dbReference type="RefSeq" id="WP_311161659.1">
    <property type="nucleotide sequence ID" value="NZ_JAVQLW010000002.1"/>
</dbReference>
<evidence type="ECO:0000313" key="3">
    <source>
        <dbReference type="Proteomes" id="UP001269144"/>
    </source>
</evidence>